<dbReference type="PANTHER" id="PTHR18964">
    <property type="entry name" value="ROK (REPRESSOR, ORF, KINASE) FAMILY"/>
    <property type="match status" value="1"/>
</dbReference>
<protein>
    <submittedName>
        <fullName evidence="3">ROK family transcriptional regulator</fullName>
    </submittedName>
</protein>
<evidence type="ECO:0000313" key="4">
    <source>
        <dbReference type="Proteomes" id="UP001061862"/>
    </source>
</evidence>
<dbReference type="InterPro" id="IPR000835">
    <property type="entry name" value="HTH_MarR-typ"/>
</dbReference>
<dbReference type="Pfam" id="PF00480">
    <property type="entry name" value="ROK"/>
    <property type="match status" value="1"/>
</dbReference>
<evidence type="ECO:0000256" key="1">
    <source>
        <dbReference type="ARBA" id="ARBA00006479"/>
    </source>
</evidence>
<dbReference type="InterPro" id="IPR036388">
    <property type="entry name" value="WH-like_DNA-bd_sf"/>
</dbReference>
<feature type="domain" description="HTH marR-type" evidence="2">
    <location>
        <begin position="13"/>
        <end position="65"/>
    </location>
</feature>
<accession>A0ABY6CI39</accession>
<dbReference type="InterPro" id="IPR000600">
    <property type="entry name" value="ROK"/>
</dbReference>
<name>A0ABY6CI39_9HYPH</name>
<gene>
    <name evidence="3" type="ORF">N8A98_12165</name>
</gene>
<dbReference type="SUPFAM" id="SSF53067">
    <property type="entry name" value="Actin-like ATPase domain"/>
    <property type="match status" value="1"/>
</dbReference>
<sequence length="413" mass="44201">MKTADPELMRAINRFHVLDTIRRFGAISRVEIGERIQLSATTVSAITASLLDDGLISTRHEGDLRSGGSRGRPRVMLTLNPEAARVVGAKIATNRLVFTVTNFQGDVLANLTLPVRVDRLPVDVIADLVEDGVRRCVLDAGLALDQIKTVALSLPGIVEHGTGRVRASSIFRDTNVPLKEAIVQRLGIDTIVESDANAITMAEHWFGRCRDCDDFVLVAIEESLGLGVMHGGQLFRGARELSLTLGDMIMGSDPDHALKLSEVASERAILNGEHNDPQIRDAIRLGQGMSRVRGLIEAGDNRLKHAAGRAGAALGIAIANLVALFAPPRVILVGSTLALGDHLLDPLRTAFARATPESLANVAQIVIDEVSDELWARGAAAVALGELYGSPWGTTGPARRSYTDFSNAGTRSE</sequence>
<dbReference type="PANTHER" id="PTHR18964:SF149">
    <property type="entry name" value="BIFUNCTIONAL UDP-N-ACETYLGLUCOSAMINE 2-EPIMERASE_N-ACETYLMANNOSAMINE KINASE"/>
    <property type="match status" value="1"/>
</dbReference>
<dbReference type="Gene3D" id="3.30.420.40">
    <property type="match status" value="2"/>
</dbReference>
<proteinExistence type="inferred from homology"/>
<evidence type="ECO:0000313" key="3">
    <source>
        <dbReference type="EMBL" id="UXN71879.1"/>
    </source>
</evidence>
<dbReference type="Gene3D" id="1.10.10.10">
    <property type="entry name" value="Winged helix-like DNA-binding domain superfamily/Winged helix DNA-binding domain"/>
    <property type="match status" value="1"/>
</dbReference>
<dbReference type="Pfam" id="PF01047">
    <property type="entry name" value="MarR"/>
    <property type="match status" value="1"/>
</dbReference>
<dbReference type="InterPro" id="IPR036390">
    <property type="entry name" value="WH_DNA-bd_sf"/>
</dbReference>
<dbReference type="InterPro" id="IPR043129">
    <property type="entry name" value="ATPase_NBD"/>
</dbReference>
<keyword evidence="4" id="KW-1185">Reference proteome</keyword>
<dbReference type="RefSeq" id="WP_262171623.1">
    <property type="nucleotide sequence ID" value="NZ_CP104965.1"/>
</dbReference>
<organism evidence="3 4">
    <name type="scientific">Devosia neptuniae</name>
    <dbReference type="NCBI Taxonomy" id="191302"/>
    <lineage>
        <taxon>Bacteria</taxon>
        <taxon>Pseudomonadati</taxon>
        <taxon>Pseudomonadota</taxon>
        <taxon>Alphaproteobacteria</taxon>
        <taxon>Hyphomicrobiales</taxon>
        <taxon>Devosiaceae</taxon>
        <taxon>Devosia</taxon>
    </lineage>
</organism>
<dbReference type="SUPFAM" id="SSF46785">
    <property type="entry name" value="Winged helix' DNA-binding domain"/>
    <property type="match status" value="1"/>
</dbReference>
<dbReference type="Proteomes" id="UP001061862">
    <property type="component" value="Chromosome"/>
</dbReference>
<evidence type="ECO:0000259" key="2">
    <source>
        <dbReference type="Pfam" id="PF01047"/>
    </source>
</evidence>
<comment type="similarity">
    <text evidence="1">Belongs to the ROK (NagC/XylR) family.</text>
</comment>
<reference evidence="3 4" key="1">
    <citation type="submission" date="2022-09" db="EMBL/GenBank/DDBJ databases">
        <title>Interaction between co-microsymbionts with complementary sets of symbiotic genes in legume-rhizobium systems.</title>
        <authorList>
            <person name="Safronova V."/>
            <person name="Sazanova A."/>
            <person name="Afonin A."/>
            <person name="Chirak E."/>
        </authorList>
    </citation>
    <scope>NUCLEOTIDE SEQUENCE [LARGE SCALE GENOMIC DNA]</scope>
    <source>
        <strain evidence="3 4">A18/4-1</strain>
    </source>
</reference>
<dbReference type="EMBL" id="CP104965">
    <property type="protein sequence ID" value="UXN71879.1"/>
    <property type="molecule type" value="Genomic_DNA"/>
</dbReference>